<evidence type="ECO:0000256" key="7">
    <source>
        <dbReference type="SAM" id="Phobius"/>
    </source>
</evidence>
<evidence type="ECO:0000313" key="10">
    <source>
        <dbReference type="Proteomes" id="UP000199512"/>
    </source>
</evidence>
<feature type="domain" description="PDZ" evidence="8">
    <location>
        <begin position="154"/>
        <end position="222"/>
    </location>
</feature>
<dbReference type="AlphaFoldDB" id="A0A1H8GXU3"/>
<sequence>MDRDEKNKELNEGSINGSQNKENSVEENKDESLASENIEKEDRWKCAEKKMKKKEDIEKDIRKKSNFKKLIAAAVALVLVTIVATSFVLTKFGFVGFLPRDEYKKYQKLMALREVVEDDFYKKTDGDKLEEGMCKGLFYGLDDVYSSYYNKEEMKELTETSSGKYVGVGLVVTPDKKSGAIKVERVVSNSPAKKAGVKAGDLIVKVAGKSYTYQEMDLAVKNMRGKEGTSVDVTFLRDGEILNKKLERRKLVLDSIESKVIDNNIGYIKIIGFEEETDKDFEKALSSLEKKNIKGLIIDVRDNGGGYLDVVEKIADRLLGDAVIVYTKDNKGNKEYLKSTASQKVDMPIAILTNGHSASASEILTGAIVDNKAGVSVGTTTYGKGLVQSVVQLRDGTGYKLTTAQYFTPNGNYINEKGIKPNIEVKNEKEQLPEAIKYIESQIKNKK</sequence>
<accession>A0A1H8GXU3</accession>
<reference evidence="9 10" key="1">
    <citation type="submission" date="2016-10" db="EMBL/GenBank/DDBJ databases">
        <authorList>
            <person name="de Groot N.N."/>
        </authorList>
    </citation>
    <scope>NUCLEOTIDE SEQUENCE [LARGE SCALE GENOMIC DNA]</scope>
    <source>
        <strain evidence="9 10">Calf135</strain>
    </source>
</reference>
<dbReference type="GO" id="GO:0008236">
    <property type="term" value="F:serine-type peptidase activity"/>
    <property type="evidence" value="ECO:0007669"/>
    <property type="project" value="UniProtKB-KW"/>
</dbReference>
<evidence type="ECO:0000313" key="9">
    <source>
        <dbReference type="EMBL" id="SEN48685.1"/>
    </source>
</evidence>
<keyword evidence="7" id="KW-0812">Transmembrane</keyword>
<keyword evidence="3 5" id="KW-0378">Hydrolase</keyword>
<feature type="compositionally biased region" description="Basic and acidic residues" evidence="6">
    <location>
        <begin position="23"/>
        <end position="36"/>
    </location>
</feature>
<dbReference type="GO" id="GO:0004175">
    <property type="term" value="F:endopeptidase activity"/>
    <property type="evidence" value="ECO:0007669"/>
    <property type="project" value="TreeGrafter"/>
</dbReference>
<dbReference type="RefSeq" id="WP_242938907.1">
    <property type="nucleotide sequence ID" value="NZ_FODF01000004.1"/>
</dbReference>
<evidence type="ECO:0000256" key="6">
    <source>
        <dbReference type="SAM" id="MobiDB-lite"/>
    </source>
</evidence>
<dbReference type="Gene3D" id="2.30.42.10">
    <property type="match status" value="1"/>
</dbReference>
<dbReference type="Proteomes" id="UP000199512">
    <property type="component" value="Unassembled WGS sequence"/>
</dbReference>
<dbReference type="InterPro" id="IPR004447">
    <property type="entry name" value="Peptidase_S41A"/>
</dbReference>
<proteinExistence type="inferred from homology"/>
<dbReference type="InterPro" id="IPR029045">
    <property type="entry name" value="ClpP/crotonase-like_dom_sf"/>
</dbReference>
<evidence type="ECO:0000256" key="2">
    <source>
        <dbReference type="ARBA" id="ARBA00022670"/>
    </source>
</evidence>
<protein>
    <submittedName>
        <fullName evidence="9">Carboxyl-terminal processing protease</fullName>
    </submittedName>
</protein>
<evidence type="ECO:0000256" key="3">
    <source>
        <dbReference type="ARBA" id="ARBA00022801"/>
    </source>
</evidence>
<dbReference type="Pfam" id="PF03572">
    <property type="entry name" value="Peptidase_S41"/>
    <property type="match status" value="1"/>
</dbReference>
<keyword evidence="7" id="KW-1133">Transmembrane helix</keyword>
<feature type="region of interest" description="Disordered" evidence="6">
    <location>
        <begin position="1"/>
        <end position="36"/>
    </location>
</feature>
<evidence type="ECO:0000259" key="8">
    <source>
        <dbReference type="PROSITE" id="PS50106"/>
    </source>
</evidence>
<feature type="compositionally biased region" description="Basic and acidic residues" evidence="6">
    <location>
        <begin position="1"/>
        <end position="11"/>
    </location>
</feature>
<dbReference type="EMBL" id="FODF01000004">
    <property type="protein sequence ID" value="SEN48685.1"/>
    <property type="molecule type" value="Genomic_DNA"/>
</dbReference>
<dbReference type="Gene3D" id="3.30.750.44">
    <property type="match status" value="1"/>
</dbReference>
<dbReference type="SMART" id="SM00228">
    <property type="entry name" value="PDZ"/>
    <property type="match status" value="1"/>
</dbReference>
<keyword evidence="10" id="KW-1185">Reference proteome</keyword>
<dbReference type="InterPro" id="IPR001478">
    <property type="entry name" value="PDZ"/>
</dbReference>
<organism evidence="9 10">
    <name type="scientific">Peptostreptococcus russellii</name>
    <dbReference type="NCBI Taxonomy" id="215200"/>
    <lineage>
        <taxon>Bacteria</taxon>
        <taxon>Bacillati</taxon>
        <taxon>Bacillota</taxon>
        <taxon>Clostridia</taxon>
        <taxon>Peptostreptococcales</taxon>
        <taxon>Peptostreptococcaceae</taxon>
        <taxon>Peptostreptococcus</taxon>
    </lineage>
</organism>
<feature type="compositionally biased region" description="Polar residues" evidence="6">
    <location>
        <begin position="13"/>
        <end position="22"/>
    </location>
</feature>
<keyword evidence="4 5" id="KW-0720">Serine protease</keyword>
<dbReference type="GO" id="GO:0007165">
    <property type="term" value="P:signal transduction"/>
    <property type="evidence" value="ECO:0007669"/>
    <property type="project" value="TreeGrafter"/>
</dbReference>
<dbReference type="PROSITE" id="PS50106">
    <property type="entry name" value="PDZ"/>
    <property type="match status" value="1"/>
</dbReference>
<dbReference type="InterPro" id="IPR041489">
    <property type="entry name" value="PDZ_6"/>
</dbReference>
<dbReference type="STRING" id="215200.SAMN05216454_104143"/>
<gene>
    <name evidence="9" type="ORF">SAMN05216454_104143</name>
</gene>
<name>A0A1H8GXU3_9FIRM</name>
<keyword evidence="7" id="KW-0472">Membrane</keyword>
<dbReference type="NCBIfam" id="TIGR00225">
    <property type="entry name" value="prc"/>
    <property type="match status" value="1"/>
</dbReference>
<dbReference type="SMART" id="SM00245">
    <property type="entry name" value="TSPc"/>
    <property type="match status" value="1"/>
</dbReference>
<dbReference type="InterPro" id="IPR036034">
    <property type="entry name" value="PDZ_sf"/>
</dbReference>
<dbReference type="Gene3D" id="3.90.226.10">
    <property type="entry name" value="2-enoyl-CoA Hydratase, Chain A, domain 1"/>
    <property type="match status" value="1"/>
</dbReference>
<dbReference type="InterPro" id="IPR005151">
    <property type="entry name" value="Tail-specific_protease"/>
</dbReference>
<dbReference type="SUPFAM" id="SSF52096">
    <property type="entry name" value="ClpP/crotonase"/>
    <property type="match status" value="1"/>
</dbReference>
<dbReference type="CDD" id="cd06782">
    <property type="entry name" value="cpPDZ_CPP-like"/>
    <property type="match status" value="1"/>
</dbReference>
<dbReference type="SUPFAM" id="SSF50156">
    <property type="entry name" value="PDZ domain-like"/>
    <property type="match status" value="1"/>
</dbReference>
<comment type="similarity">
    <text evidence="1 5">Belongs to the peptidase S41A family.</text>
</comment>
<dbReference type="GO" id="GO:0006508">
    <property type="term" value="P:proteolysis"/>
    <property type="evidence" value="ECO:0007669"/>
    <property type="project" value="UniProtKB-KW"/>
</dbReference>
<feature type="transmembrane region" description="Helical" evidence="7">
    <location>
        <begin position="70"/>
        <end position="98"/>
    </location>
</feature>
<evidence type="ECO:0000256" key="4">
    <source>
        <dbReference type="ARBA" id="ARBA00022825"/>
    </source>
</evidence>
<dbReference type="PANTHER" id="PTHR32060:SF30">
    <property type="entry name" value="CARBOXY-TERMINAL PROCESSING PROTEASE CTPA"/>
    <property type="match status" value="1"/>
</dbReference>
<evidence type="ECO:0000256" key="5">
    <source>
        <dbReference type="RuleBase" id="RU004404"/>
    </source>
</evidence>
<dbReference type="Pfam" id="PF17820">
    <property type="entry name" value="PDZ_6"/>
    <property type="match status" value="1"/>
</dbReference>
<dbReference type="CDD" id="cd07560">
    <property type="entry name" value="Peptidase_S41_CPP"/>
    <property type="match status" value="1"/>
</dbReference>
<dbReference type="PANTHER" id="PTHR32060">
    <property type="entry name" value="TAIL-SPECIFIC PROTEASE"/>
    <property type="match status" value="1"/>
</dbReference>
<evidence type="ECO:0000256" key="1">
    <source>
        <dbReference type="ARBA" id="ARBA00009179"/>
    </source>
</evidence>
<dbReference type="GO" id="GO:0030288">
    <property type="term" value="C:outer membrane-bounded periplasmic space"/>
    <property type="evidence" value="ECO:0007669"/>
    <property type="project" value="TreeGrafter"/>
</dbReference>
<keyword evidence="2 5" id="KW-0645">Protease</keyword>